<dbReference type="AlphaFoldDB" id="A0A915DXF1"/>
<proteinExistence type="predicted"/>
<organism evidence="6 7">
    <name type="scientific">Ditylenchus dipsaci</name>
    <dbReference type="NCBI Taxonomy" id="166011"/>
    <lineage>
        <taxon>Eukaryota</taxon>
        <taxon>Metazoa</taxon>
        <taxon>Ecdysozoa</taxon>
        <taxon>Nematoda</taxon>
        <taxon>Chromadorea</taxon>
        <taxon>Rhabditida</taxon>
        <taxon>Tylenchina</taxon>
        <taxon>Tylenchomorpha</taxon>
        <taxon>Sphaerularioidea</taxon>
        <taxon>Anguinidae</taxon>
        <taxon>Anguininae</taxon>
        <taxon>Ditylenchus</taxon>
    </lineage>
</organism>
<keyword evidence="2" id="KW-0812">Transmembrane</keyword>
<feature type="domain" description="Receptor ligand binding region" evidence="5">
    <location>
        <begin position="130"/>
        <end position="360"/>
    </location>
</feature>
<evidence type="ECO:0000259" key="5">
    <source>
        <dbReference type="Pfam" id="PF01094"/>
    </source>
</evidence>
<evidence type="ECO:0000256" key="2">
    <source>
        <dbReference type="ARBA" id="ARBA00022692"/>
    </source>
</evidence>
<comment type="subcellular location">
    <subcellularLocation>
        <location evidence="1">Membrane</location>
    </subcellularLocation>
</comment>
<keyword evidence="4" id="KW-0472">Membrane</keyword>
<dbReference type="Proteomes" id="UP000887574">
    <property type="component" value="Unplaced"/>
</dbReference>
<evidence type="ECO:0000313" key="7">
    <source>
        <dbReference type="WBParaSite" id="jg2420"/>
    </source>
</evidence>
<dbReference type="InterPro" id="IPR028082">
    <property type="entry name" value="Peripla_BP_I"/>
</dbReference>
<dbReference type="Pfam" id="PF01094">
    <property type="entry name" value="ANF_receptor"/>
    <property type="match status" value="1"/>
</dbReference>
<dbReference type="PANTHER" id="PTHR44755:SF8">
    <property type="entry name" value="RECEPTOR LIGAND BINDING REGION DOMAIN-CONTAINING PROTEIN"/>
    <property type="match status" value="1"/>
</dbReference>
<dbReference type="GO" id="GO:0017046">
    <property type="term" value="F:peptide hormone binding"/>
    <property type="evidence" value="ECO:0007669"/>
    <property type="project" value="TreeGrafter"/>
</dbReference>
<dbReference type="InterPro" id="IPR001828">
    <property type="entry name" value="ANF_lig-bd_rcpt"/>
</dbReference>
<sequence length="479" mass="53181">MALTISVKSSQIESEEVTVKSRPVYFDGLASNKTFCAEIFAHFTIYCKRFDHQLLCSTVHHNYNGISGIVITNPPSNWLSSTAVPTSRIVSSTTTSSPKAIIQRNGTMNIKVGMMLPRNESAVSAFSNTASAVALAVDRIVSEKLLPTGTNISFSFVWKFEECVESTAIGYAFELIYEQQVDVLIAPPCIDGALLAGHVGTFYNIPVILWGPCFDSEFTRGDLFPTVMSVVPNYLDLGNVFCATLEWSVFSFQEDMQSVSNARTNCVIGYKDIVDSWRAEDIQYTLDQLKAKARIIVLCFDDNIQLRQFTLKLQEAGMDNSEYVYIIPDTDMRNDGLKDTPWWVSTLTPNDGRDADSLKIANKSFLLHVDTTSDAVDAFQNFSLEVMQRMKDWPFYCLDCNHGQDVNQSGISPSAYRNGEILTKSSNLQFEGMSGTVAMGRDGVRNALYFLSSYSDNNGTLQAFLTFQVTDEGVEASPN</sequence>
<dbReference type="Gene3D" id="3.40.50.2300">
    <property type="match status" value="2"/>
</dbReference>
<dbReference type="SUPFAM" id="SSF53822">
    <property type="entry name" value="Periplasmic binding protein-like I"/>
    <property type="match status" value="1"/>
</dbReference>
<protein>
    <submittedName>
        <fullName evidence="7">Receptor ligand binding region domain-containing protein</fullName>
    </submittedName>
</protein>
<dbReference type="GO" id="GO:0007165">
    <property type="term" value="P:signal transduction"/>
    <property type="evidence" value="ECO:0007669"/>
    <property type="project" value="TreeGrafter"/>
</dbReference>
<dbReference type="InterPro" id="IPR052612">
    <property type="entry name" value="ANP_Clearance_Receptor"/>
</dbReference>
<name>A0A915DXF1_9BILA</name>
<dbReference type="WBParaSite" id="jg2420">
    <property type="protein sequence ID" value="jg2420"/>
    <property type="gene ID" value="jg2420"/>
</dbReference>
<keyword evidence="3" id="KW-1133">Transmembrane helix</keyword>
<evidence type="ECO:0000256" key="4">
    <source>
        <dbReference type="ARBA" id="ARBA00023136"/>
    </source>
</evidence>
<accession>A0A915DXF1</accession>
<dbReference type="CDD" id="cd06352">
    <property type="entry name" value="PBP1_NPR_GC-like"/>
    <property type="match status" value="1"/>
</dbReference>
<evidence type="ECO:0000256" key="3">
    <source>
        <dbReference type="ARBA" id="ARBA00022989"/>
    </source>
</evidence>
<dbReference type="GO" id="GO:0016020">
    <property type="term" value="C:membrane"/>
    <property type="evidence" value="ECO:0007669"/>
    <property type="project" value="UniProtKB-SubCell"/>
</dbReference>
<dbReference type="GO" id="GO:0038023">
    <property type="term" value="F:signaling receptor activity"/>
    <property type="evidence" value="ECO:0007669"/>
    <property type="project" value="TreeGrafter"/>
</dbReference>
<evidence type="ECO:0000256" key="1">
    <source>
        <dbReference type="ARBA" id="ARBA00004370"/>
    </source>
</evidence>
<evidence type="ECO:0000313" key="6">
    <source>
        <dbReference type="Proteomes" id="UP000887574"/>
    </source>
</evidence>
<reference evidence="7" key="1">
    <citation type="submission" date="2022-11" db="UniProtKB">
        <authorList>
            <consortium name="WormBaseParasite"/>
        </authorList>
    </citation>
    <scope>IDENTIFICATION</scope>
</reference>
<keyword evidence="6" id="KW-1185">Reference proteome</keyword>
<dbReference type="PANTHER" id="PTHR44755">
    <property type="entry name" value="NATRIURETIC PEPTIDE RECEPTOR 3-RELATED"/>
    <property type="match status" value="1"/>
</dbReference>